<gene>
    <name evidence="15" type="primary">msbA</name>
    <name evidence="15" type="ORF">SPIL2461_LOCUS8232</name>
</gene>
<dbReference type="Gene3D" id="3.90.550.10">
    <property type="entry name" value="Spore Coat Polysaccharide Biosynthesis Protein SpsA, Chain A"/>
    <property type="match status" value="1"/>
</dbReference>
<keyword evidence="11" id="KW-0175">Coiled coil</keyword>
<keyword evidence="4" id="KW-1003">Cell membrane</keyword>
<evidence type="ECO:0000256" key="5">
    <source>
        <dbReference type="ARBA" id="ARBA00022692"/>
    </source>
</evidence>
<evidence type="ECO:0000256" key="3">
    <source>
        <dbReference type="ARBA" id="ARBA00005323"/>
    </source>
</evidence>
<dbReference type="NCBIfam" id="NF003952">
    <property type="entry name" value="PRK05450.1-5"/>
    <property type="match status" value="1"/>
</dbReference>
<evidence type="ECO:0000256" key="11">
    <source>
        <dbReference type="SAM" id="Coils"/>
    </source>
</evidence>
<keyword evidence="6" id="KW-0547">Nucleotide-binding</keyword>
<feature type="transmembrane region" description="Helical" evidence="12">
    <location>
        <begin position="911"/>
        <end position="933"/>
    </location>
</feature>
<dbReference type="InterPro" id="IPR004528">
    <property type="entry name" value="KdsB"/>
</dbReference>
<dbReference type="Pfam" id="PF00005">
    <property type="entry name" value="ABC_tran"/>
    <property type="match status" value="1"/>
</dbReference>
<feature type="transmembrane region" description="Helical" evidence="12">
    <location>
        <begin position="357"/>
        <end position="377"/>
    </location>
</feature>
<dbReference type="GO" id="GO:0005524">
    <property type="term" value="F:ATP binding"/>
    <property type="evidence" value="ECO:0007669"/>
    <property type="project" value="UniProtKB-KW"/>
</dbReference>
<evidence type="ECO:0000256" key="6">
    <source>
        <dbReference type="ARBA" id="ARBA00022741"/>
    </source>
</evidence>
<dbReference type="EMBL" id="CAJNIZ010013336">
    <property type="protein sequence ID" value="CAE7347147.1"/>
    <property type="molecule type" value="Genomic_DNA"/>
</dbReference>
<evidence type="ECO:0000259" key="14">
    <source>
        <dbReference type="PROSITE" id="PS50929"/>
    </source>
</evidence>
<dbReference type="Proteomes" id="UP000649617">
    <property type="component" value="Unassembled WGS sequence"/>
</dbReference>
<dbReference type="PANTHER" id="PTHR43394">
    <property type="entry name" value="ATP-DEPENDENT PERMEASE MDL1, MITOCHONDRIAL"/>
    <property type="match status" value="1"/>
</dbReference>
<dbReference type="PANTHER" id="PTHR43394:SF1">
    <property type="entry name" value="ATP-BINDING CASSETTE SUB-FAMILY B MEMBER 10, MITOCHONDRIAL"/>
    <property type="match status" value="1"/>
</dbReference>
<dbReference type="Gene3D" id="3.40.50.300">
    <property type="entry name" value="P-loop containing nucleotide triphosphate hydrolases"/>
    <property type="match status" value="1"/>
</dbReference>
<comment type="similarity">
    <text evidence="3">Belongs to the DSD1 family.</text>
</comment>
<comment type="subcellular location">
    <subcellularLocation>
        <location evidence="2">Cell membrane</location>
        <topology evidence="2">Multi-pass membrane protein</topology>
    </subcellularLocation>
    <subcellularLocation>
        <location evidence="1">Cell membrane</location>
        <topology evidence="1">Single-pass membrane protein</topology>
    </subcellularLocation>
</comment>
<feature type="transmembrane region" description="Helical" evidence="12">
    <location>
        <begin position="456"/>
        <end position="480"/>
    </location>
</feature>
<feature type="coiled-coil region" evidence="11">
    <location>
        <begin position="428"/>
        <end position="455"/>
    </location>
</feature>
<dbReference type="Pfam" id="PF01618">
    <property type="entry name" value="MotA_ExbB"/>
    <property type="match status" value="1"/>
</dbReference>
<dbReference type="NCBIfam" id="TIGR00466">
    <property type="entry name" value="kdsB"/>
    <property type="match status" value="1"/>
</dbReference>
<feature type="transmembrane region" description="Helical" evidence="12">
    <location>
        <begin position="687"/>
        <end position="709"/>
    </location>
</feature>
<dbReference type="GO" id="GO:0009029">
    <property type="term" value="F:lipid-A 4'-kinase activity"/>
    <property type="evidence" value="ECO:0007669"/>
    <property type="project" value="InterPro"/>
</dbReference>
<dbReference type="InterPro" id="IPR011527">
    <property type="entry name" value="ABC1_TM_dom"/>
</dbReference>
<comment type="caution">
    <text evidence="15">The sequence shown here is derived from an EMBL/GenBank/DDBJ whole genome shotgun (WGS) entry which is preliminary data.</text>
</comment>
<dbReference type="GO" id="GO:0016887">
    <property type="term" value="F:ATP hydrolysis activity"/>
    <property type="evidence" value="ECO:0007669"/>
    <property type="project" value="InterPro"/>
</dbReference>
<evidence type="ECO:0000256" key="10">
    <source>
        <dbReference type="ARBA" id="ARBA00023239"/>
    </source>
</evidence>
<evidence type="ECO:0000256" key="1">
    <source>
        <dbReference type="ARBA" id="ARBA00004162"/>
    </source>
</evidence>
<dbReference type="Pfam" id="PF01168">
    <property type="entry name" value="Ala_racemase_N"/>
    <property type="match status" value="1"/>
</dbReference>
<dbReference type="InterPro" id="IPR017871">
    <property type="entry name" value="ABC_transporter-like_CS"/>
</dbReference>
<dbReference type="InterPro" id="IPR003593">
    <property type="entry name" value="AAA+_ATPase"/>
</dbReference>
<dbReference type="CDD" id="cd02517">
    <property type="entry name" value="CMP-KDO-Synthetase"/>
    <property type="match status" value="1"/>
</dbReference>
<feature type="transmembrane region" description="Helical" evidence="12">
    <location>
        <begin position="547"/>
        <end position="568"/>
    </location>
</feature>
<dbReference type="OrthoDB" id="6500128at2759"/>
<dbReference type="GO" id="GO:0008690">
    <property type="term" value="F:3-deoxy-manno-octulosonate cytidylyltransferase activity"/>
    <property type="evidence" value="ECO:0007669"/>
    <property type="project" value="InterPro"/>
</dbReference>
<dbReference type="Gene3D" id="1.20.1560.10">
    <property type="entry name" value="ABC transporter type 1, transmembrane domain"/>
    <property type="match status" value="1"/>
</dbReference>
<proteinExistence type="inferred from homology"/>
<dbReference type="HAMAP" id="MF_00409">
    <property type="entry name" value="LpxK"/>
    <property type="match status" value="1"/>
</dbReference>
<dbReference type="PROSITE" id="PS00211">
    <property type="entry name" value="ABC_TRANSPORTER_1"/>
    <property type="match status" value="1"/>
</dbReference>
<evidence type="ECO:0000313" key="16">
    <source>
        <dbReference type="Proteomes" id="UP000649617"/>
    </source>
</evidence>
<dbReference type="InterPro" id="IPR003439">
    <property type="entry name" value="ABC_transporter-like_ATP-bd"/>
</dbReference>
<dbReference type="GO" id="GO:0005886">
    <property type="term" value="C:plasma membrane"/>
    <property type="evidence" value="ECO:0007669"/>
    <property type="project" value="UniProtKB-SubCell"/>
</dbReference>
<sequence>MSPLNASFLIEQTQSRASEPVLLDEPISIEALPTPALVLDRPALGRNIDKMAAFLGDHGKGFRPHAKTHKCPLISREQIAAGAVGVCVAKIGEAAALLSGGIQDILITSPVTTPLKAQCINLLAKQTTGLQLVVDSLVGLEVLQAHLDSDTTLGILLDIDVAMGRTGARDIDLLLKLAEHIVADPRMTFAGVQHYAGHVMHIDDFVERRKKSLALWETVTERLQILREHGYDAAIVTGGGTGTYNIDVDVPALTDMQVGSYILMDEEYRQIGAVESDQFLDFEVSLHVACSTISAPRQGTMTVDGGYKAFASDSVAPVTDDHAGVKFHFAGDEHGVLVLPKGEQDKRGTSVLEIIQAGGWLMVPILLCSVVAAAISVERLWTLQRKRILPKNLLAQTWNALKQDEFDQQKTRELRAGSPLGHVFASGISNAKRGREIMKEAMEEATNQVNQDLERYLTALGIIASIAPLLGLLGTVVGMIDVFDNLMREGSGNANLLAGGISTALITTASGLSVAIPALMFHRFFLRRVDELVVERRRGRHEANVELTPLIDVVFLLLIFFMVSTTFIRETQLQINLPESSGELQEVEPGTIEIVVDRGGDYAVNERLLVNSEKETLVRALREVMDPDSPSPLVVITADATAEHQSVVRAMDAAGTVGLTRRNTNIAKSSGDWSIYKRLLKYVAPHWVLLLISFMGFLGAAGSEAYFGYLFGQLIDSWDEAVIIAAASIPVLMFATALGRATGSIIGESLMARVSFHVVYTLRQELFDQLLKLPSSFFDKNSQGHTVSRLTFTVAQLRDTGTDALRAIIQDGLKVIVYLSAMLWMNWEMTLLFIATLPVLAFVVVFASGRFRRISRRIQGSMGDVTHVVSETTAGYRVVRTFGGQEYETNRFEKSNRVNRQQNLKMAVTKVFSAQLNETIIALAVCILIFLLYDSAGEMTSGQAVTFLTWAALLGSPIKKLSEVNAKLQRGLAAAEDVFAQLDFAIEQDEGSEDGGRAVGSLVFEDVSFSYGGDTPVLRHVNLSIEPGQTIALVGRSGSGKTTMASLIPRFYELEHGRILLDGKDIRSYSLPALRRQIALVSQQVTLFNDTLRNNIAYGDLSGSSDEAVQQAVTRAYAGDFIAALPDGFDTIVGDDGVLLSGGQRQRVAIARALLKDAPLLILDEATSALDNESEQVGTHDDLLAADGLYAELHSAQFQDDVPAKKKKRLPRKKDQAAVRASLPSGEYFERSALGLSQAWYDGAWWLHLMRPLSGVYNWGRKRQLKPYQTGKRTPARTSLPVIVVGNITVGGTGKTPMVSWLVEELRALGYAPGVVLRGYGGRLSKTGTLVPSGADPERYSDEAVQLRDRLGCPVAISANRLKGLRLLETQVCDIAISDDGLQHYAMARDIEIAIIDGARGVGNGRLLPAGPLREPVERLQEVDWVIANGESSGLVESESVMRMHADGFINLASGEQLTCAAFCGRYSQVHAVCGIGNPRRFFESLQELGISTIKHTYSDHYDFSGPEVRFGDGMQVVCTEKDAAKLKHLEDDFSHVWFLRVSVQLETNARDILLGLLTERAIAPQRLVREDDISEMQDLEPLALINGIPMIVRVMMAVQDADVDTVTAAVDDSSVLAVVEAAGYSAMLTAQDHPSGSDRVMEVVRRSGWDENDIVINVQGDEPLLPASLVSQMADLMRADTTMQMATVSEPILTAAEFLNPNIVKVVTTTEGDALYFSRAPIPLPRDLILNDALTDSQMDVFKPQRHVGLYAFRVEALQRFVSLRDAHLEDIEALEQLRWLEAGGRIRVLPSTVPIPGGVDTPEDLARVEQILLAQ</sequence>
<dbReference type="Gene3D" id="3.20.20.10">
    <property type="entry name" value="Alanine racemase"/>
    <property type="match status" value="1"/>
</dbReference>
<dbReference type="InterPro" id="IPR026956">
    <property type="entry name" value="D-ser_dehydrat-like_dom"/>
</dbReference>
<dbReference type="InterPro" id="IPR029044">
    <property type="entry name" value="Nucleotide-diphossugar_trans"/>
</dbReference>
<dbReference type="UniPathway" id="UPA00359">
    <property type="reaction ID" value="UER00482"/>
</dbReference>
<evidence type="ECO:0000256" key="2">
    <source>
        <dbReference type="ARBA" id="ARBA00004651"/>
    </source>
</evidence>
<keyword evidence="7" id="KW-0067">ATP-binding</keyword>
<keyword evidence="5 12" id="KW-0812">Transmembrane</keyword>
<dbReference type="InterPro" id="IPR027417">
    <property type="entry name" value="P-loop_NTPase"/>
</dbReference>
<dbReference type="SUPFAM" id="SSF90123">
    <property type="entry name" value="ABC transporter transmembrane region"/>
    <property type="match status" value="1"/>
</dbReference>
<feature type="domain" description="ABC transmembrane type-1" evidence="14">
    <location>
        <begin position="691"/>
        <end position="970"/>
    </location>
</feature>
<protein>
    <submittedName>
        <fullName evidence="15">MsbA protein</fullName>
    </submittedName>
</protein>
<feature type="transmembrane region" description="Helical" evidence="12">
    <location>
        <begin position="829"/>
        <end position="847"/>
    </location>
</feature>
<dbReference type="Gene3D" id="2.40.37.20">
    <property type="entry name" value="D-serine dehydratase-like domain"/>
    <property type="match status" value="1"/>
</dbReference>
<evidence type="ECO:0000313" key="15">
    <source>
        <dbReference type="EMBL" id="CAE7347147.1"/>
    </source>
</evidence>
<accession>A0A812PUD4</accession>
<keyword evidence="10" id="KW-0456">Lyase</keyword>
<keyword evidence="16" id="KW-1185">Reference proteome</keyword>
<dbReference type="SMART" id="SM00382">
    <property type="entry name" value="AAA"/>
    <property type="match status" value="1"/>
</dbReference>
<dbReference type="GO" id="GO:0009245">
    <property type="term" value="P:lipid A biosynthetic process"/>
    <property type="evidence" value="ECO:0007669"/>
    <property type="project" value="InterPro"/>
</dbReference>
<dbReference type="Gene3D" id="3.30.420.270">
    <property type="match status" value="1"/>
</dbReference>
<organism evidence="15 16">
    <name type="scientific">Symbiodinium pilosum</name>
    <name type="common">Dinoflagellate</name>
    <dbReference type="NCBI Taxonomy" id="2952"/>
    <lineage>
        <taxon>Eukaryota</taxon>
        <taxon>Sar</taxon>
        <taxon>Alveolata</taxon>
        <taxon>Dinophyceae</taxon>
        <taxon>Suessiales</taxon>
        <taxon>Symbiodiniaceae</taxon>
        <taxon>Symbiodinium</taxon>
    </lineage>
</organism>
<evidence type="ECO:0000256" key="9">
    <source>
        <dbReference type="ARBA" id="ARBA00023136"/>
    </source>
</evidence>
<evidence type="ECO:0000256" key="7">
    <source>
        <dbReference type="ARBA" id="ARBA00022840"/>
    </source>
</evidence>
<dbReference type="InterPro" id="IPR003400">
    <property type="entry name" value="ExbD"/>
</dbReference>
<dbReference type="PROSITE" id="PS50893">
    <property type="entry name" value="ABC_TRANSPORTER_2"/>
    <property type="match status" value="1"/>
</dbReference>
<dbReference type="Pfam" id="PF14031">
    <property type="entry name" value="D-ser_dehydrat"/>
    <property type="match status" value="1"/>
</dbReference>
<dbReference type="InterPro" id="IPR003329">
    <property type="entry name" value="Cytidylyl_trans"/>
</dbReference>
<keyword evidence="8 12" id="KW-1133">Transmembrane helix</keyword>
<dbReference type="InterPro" id="IPR001608">
    <property type="entry name" value="Ala_racemase_N"/>
</dbReference>
<dbReference type="InterPro" id="IPR003758">
    <property type="entry name" value="LpxK"/>
</dbReference>
<dbReference type="Pfam" id="PF02348">
    <property type="entry name" value="CTP_transf_3"/>
    <property type="match status" value="1"/>
</dbReference>
<evidence type="ECO:0000256" key="8">
    <source>
        <dbReference type="ARBA" id="ARBA00022989"/>
    </source>
</evidence>
<dbReference type="PROSITE" id="PS50929">
    <property type="entry name" value="ABC_TM1F"/>
    <property type="match status" value="1"/>
</dbReference>
<dbReference type="SUPFAM" id="SSF52540">
    <property type="entry name" value="P-loop containing nucleoside triphosphate hydrolases"/>
    <property type="match status" value="2"/>
</dbReference>
<dbReference type="CDD" id="cd18552">
    <property type="entry name" value="ABC_6TM_MsbA_like"/>
    <property type="match status" value="1"/>
</dbReference>
<dbReference type="SUPFAM" id="SSF51419">
    <property type="entry name" value="PLP-binding barrel"/>
    <property type="match status" value="1"/>
</dbReference>
<evidence type="ECO:0000256" key="4">
    <source>
        <dbReference type="ARBA" id="ARBA00022475"/>
    </source>
</evidence>
<reference evidence="15" key="1">
    <citation type="submission" date="2021-02" db="EMBL/GenBank/DDBJ databases">
        <authorList>
            <person name="Dougan E. K."/>
            <person name="Rhodes N."/>
            <person name="Thang M."/>
            <person name="Chan C."/>
        </authorList>
    </citation>
    <scope>NUCLEOTIDE SEQUENCE</scope>
</reference>
<feature type="transmembrane region" description="Helical" evidence="12">
    <location>
        <begin position="500"/>
        <end position="526"/>
    </location>
</feature>
<keyword evidence="9 12" id="KW-0472">Membrane</keyword>
<dbReference type="NCBIfam" id="TIGR00682">
    <property type="entry name" value="lpxK"/>
    <property type="match status" value="1"/>
</dbReference>
<dbReference type="Pfam" id="PF02606">
    <property type="entry name" value="LpxK"/>
    <property type="match status" value="1"/>
</dbReference>
<dbReference type="Pfam" id="PF02472">
    <property type="entry name" value="ExbD"/>
    <property type="match status" value="1"/>
</dbReference>
<dbReference type="Pfam" id="PF00664">
    <property type="entry name" value="ABC_membrane"/>
    <property type="match status" value="1"/>
</dbReference>
<dbReference type="GO" id="GO:0016829">
    <property type="term" value="F:lyase activity"/>
    <property type="evidence" value="ECO:0007669"/>
    <property type="project" value="UniProtKB-KW"/>
</dbReference>
<dbReference type="InterPro" id="IPR002898">
    <property type="entry name" value="MotA_ExbB_proton_chnl"/>
</dbReference>
<dbReference type="InterPro" id="IPR039421">
    <property type="entry name" value="Type_1_exporter"/>
</dbReference>
<evidence type="ECO:0000259" key="13">
    <source>
        <dbReference type="PROSITE" id="PS50893"/>
    </source>
</evidence>
<dbReference type="GO" id="GO:0015421">
    <property type="term" value="F:ABC-type oligopeptide transporter activity"/>
    <property type="evidence" value="ECO:0007669"/>
    <property type="project" value="TreeGrafter"/>
</dbReference>
<evidence type="ECO:0000256" key="12">
    <source>
        <dbReference type="SAM" id="Phobius"/>
    </source>
</evidence>
<feature type="transmembrane region" description="Helical" evidence="12">
    <location>
        <begin position="721"/>
        <end position="741"/>
    </location>
</feature>
<name>A0A812PUD4_SYMPI</name>
<dbReference type="InterPro" id="IPR029066">
    <property type="entry name" value="PLP-binding_barrel"/>
</dbReference>
<dbReference type="InterPro" id="IPR036640">
    <property type="entry name" value="ABC1_TM_sf"/>
</dbReference>
<dbReference type="SMART" id="SM01119">
    <property type="entry name" value="D-ser_dehydrat"/>
    <property type="match status" value="1"/>
</dbReference>
<dbReference type="InterPro" id="IPR042208">
    <property type="entry name" value="D-ser_dehydrat-like_sf"/>
</dbReference>
<feature type="domain" description="ABC transporter" evidence="13">
    <location>
        <begin position="1002"/>
        <end position="1241"/>
    </location>
</feature>
<dbReference type="SUPFAM" id="SSF53448">
    <property type="entry name" value="Nucleotide-diphospho-sugar transferases"/>
    <property type="match status" value="1"/>
</dbReference>